<organism evidence="2 3">
    <name type="scientific">Trematosphaeria pertusa</name>
    <dbReference type="NCBI Taxonomy" id="390896"/>
    <lineage>
        <taxon>Eukaryota</taxon>
        <taxon>Fungi</taxon>
        <taxon>Dikarya</taxon>
        <taxon>Ascomycota</taxon>
        <taxon>Pezizomycotina</taxon>
        <taxon>Dothideomycetes</taxon>
        <taxon>Pleosporomycetidae</taxon>
        <taxon>Pleosporales</taxon>
        <taxon>Massarineae</taxon>
        <taxon>Trematosphaeriaceae</taxon>
        <taxon>Trematosphaeria</taxon>
    </lineage>
</organism>
<proteinExistence type="predicted"/>
<evidence type="ECO:0000313" key="3">
    <source>
        <dbReference type="Proteomes" id="UP000800094"/>
    </source>
</evidence>
<name>A0A6A6HYM0_9PLEO</name>
<reference evidence="2" key="1">
    <citation type="journal article" date="2020" name="Stud. Mycol.">
        <title>101 Dothideomycetes genomes: a test case for predicting lifestyles and emergence of pathogens.</title>
        <authorList>
            <person name="Haridas S."/>
            <person name="Albert R."/>
            <person name="Binder M."/>
            <person name="Bloem J."/>
            <person name="Labutti K."/>
            <person name="Salamov A."/>
            <person name="Andreopoulos B."/>
            <person name="Baker S."/>
            <person name="Barry K."/>
            <person name="Bills G."/>
            <person name="Bluhm B."/>
            <person name="Cannon C."/>
            <person name="Castanera R."/>
            <person name="Culley D."/>
            <person name="Daum C."/>
            <person name="Ezra D."/>
            <person name="Gonzalez J."/>
            <person name="Henrissat B."/>
            <person name="Kuo A."/>
            <person name="Liang C."/>
            <person name="Lipzen A."/>
            <person name="Lutzoni F."/>
            <person name="Magnuson J."/>
            <person name="Mondo S."/>
            <person name="Nolan M."/>
            <person name="Ohm R."/>
            <person name="Pangilinan J."/>
            <person name="Park H.-J."/>
            <person name="Ramirez L."/>
            <person name="Alfaro M."/>
            <person name="Sun H."/>
            <person name="Tritt A."/>
            <person name="Yoshinaga Y."/>
            <person name="Zwiers L.-H."/>
            <person name="Turgeon B."/>
            <person name="Goodwin S."/>
            <person name="Spatafora J."/>
            <person name="Crous P."/>
            <person name="Grigoriev I."/>
        </authorList>
    </citation>
    <scope>NUCLEOTIDE SEQUENCE</scope>
    <source>
        <strain evidence="2">CBS 122368</strain>
    </source>
</reference>
<dbReference type="GeneID" id="54572844"/>
<accession>A0A6A6HYM0</accession>
<keyword evidence="1" id="KW-1133">Transmembrane helix</keyword>
<dbReference type="AlphaFoldDB" id="A0A6A6HYM0"/>
<sequence length="71" mass="7980">MEDASKCCLRERFSGSKDGYNMVWGRLEGLFSRLHGNGVSTQSVSTSFLVSISTLFSVCCIFFNWLELPHP</sequence>
<dbReference type="Proteomes" id="UP000800094">
    <property type="component" value="Unassembled WGS sequence"/>
</dbReference>
<dbReference type="RefSeq" id="XP_033677882.1">
    <property type="nucleotide sequence ID" value="XM_033819514.1"/>
</dbReference>
<evidence type="ECO:0000256" key="1">
    <source>
        <dbReference type="SAM" id="Phobius"/>
    </source>
</evidence>
<feature type="transmembrane region" description="Helical" evidence="1">
    <location>
        <begin position="48"/>
        <end position="66"/>
    </location>
</feature>
<evidence type="ECO:0000313" key="2">
    <source>
        <dbReference type="EMBL" id="KAF2242878.1"/>
    </source>
</evidence>
<dbReference type="EMBL" id="ML987206">
    <property type="protein sequence ID" value="KAF2242878.1"/>
    <property type="molecule type" value="Genomic_DNA"/>
</dbReference>
<keyword evidence="1" id="KW-0812">Transmembrane</keyword>
<gene>
    <name evidence="2" type="ORF">BU26DRAFT_120479</name>
</gene>
<keyword evidence="1" id="KW-0472">Membrane</keyword>
<protein>
    <submittedName>
        <fullName evidence="2">Uncharacterized protein</fullName>
    </submittedName>
</protein>
<keyword evidence="3" id="KW-1185">Reference proteome</keyword>